<dbReference type="SUPFAM" id="SSF103473">
    <property type="entry name" value="MFS general substrate transporter"/>
    <property type="match status" value="1"/>
</dbReference>
<feature type="transmembrane region" description="Helical" evidence="8">
    <location>
        <begin position="313"/>
        <end position="333"/>
    </location>
</feature>
<dbReference type="Gene3D" id="1.20.1720.10">
    <property type="entry name" value="Multidrug resistance protein D"/>
    <property type="match status" value="1"/>
</dbReference>
<evidence type="ECO:0000313" key="10">
    <source>
        <dbReference type="EMBL" id="KAH6880097.1"/>
    </source>
</evidence>
<dbReference type="InterPro" id="IPR020846">
    <property type="entry name" value="MFS_dom"/>
</dbReference>
<dbReference type="CDD" id="cd17502">
    <property type="entry name" value="MFS_Azr1_MDR_like"/>
    <property type="match status" value="1"/>
</dbReference>
<evidence type="ECO:0000256" key="3">
    <source>
        <dbReference type="ARBA" id="ARBA00022692"/>
    </source>
</evidence>
<reference evidence="10 11" key="1">
    <citation type="journal article" date="2021" name="Nat. Commun.">
        <title>Genetic determinants of endophytism in the Arabidopsis root mycobiome.</title>
        <authorList>
            <person name="Mesny F."/>
            <person name="Miyauchi S."/>
            <person name="Thiergart T."/>
            <person name="Pickel B."/>
            <person name="Atanasova L."/>
            <person name="Karlsson M."/>
            <person name="Huettel B."/>
            <person name="Barry K.W."/>
            <person name="Haridas S."/>
            <person name="Chen C."/>
            <person name="Bauer D."/>
            <person name="Andreopoulos W."/>
            <person name="Pangilinan J."/>
            <person name="LaButti K."/>
            <person name="Riley R."/>
            <person name="Lipzen A."/>
            <person name="Clum A."/>
            <person name="Drula E."/>
            <person name="Henrissat B."/>
            <person name="Kohler A."/>
            <person name="Grigoriev I.V."/>
            <person name="Martin F.M."/>
            <person name="Hacquard S."/>
        </authorList>
    </citation>
    <scope>NUCLEOTIDE SEQUENCE [LARGE SCALE GENOMIC DNA]</scope>
    <source>
        <strain evidence="10 11">MPI-CAGE-CH-0241</strain>
    </source>
</reference>
<feature type="transmembrane region" description="Helical" evidence="8">
    <location>
        <begin position="402"/>
        <end position="423"/>
    </location>
</feature>
<dbReference type="Pfam" id="PF07690">
    <property type="entry name" value="MFS_1"/>
    <property type="match status" value="1"/>
</dbReference>
<evidence type="ECO:0000256" key="4">
    <source>
        <dbReference type="ARBA" id="ARBA00022989"/>
    </source>
</evidence>
<dbReference type="InterPro" id="IPR011701">
    <property type="entry name" value="MFS"/>
</dbReference>
<keyword evidence="4 8" id="KW-1133">Transmembrane helix</keyword>
<dbReference type="GO" id="GO:0022857">
    <property type="term" value="F:transmembrane transporter activity"/>
    <property type="evidence" value="ECO:0007669"/>
    <property type="project" value="InterPro"/>
</dbReference>
<feature type="transmembrane region" description="Helical" evidence="8">
    <location>
        <begin position="345"/>
        <end position="364"/>
    </location>
</feature>
<evidence type="ECO:0000256" key="2">
    <source>
        <dbReference type="ARBA" id="ARBA00022448"/>
    </source>
</evidence>
<accession>A0A9P9AL12</accession>
<evidence type="ECO:0000256" key="8">
    <source>
        <dbReference type="SAM" id="Phobius"/>
    </source>
</evidence>
<feature type="transmembrane region" description="Helical" evidence="8">
    <location>
        <begin position="271"/>
        <end position="292"/>
    </location>
</feature>
<dbReference type="OrthoDB" id="10021397at2759"/>
<proteinExistence type="predicted"/>
<dbReference type="PROSITE" id="PS50850">
    <property type="entry name" value="MFS"/>
    <property type="match status" value="1"/>
</dbReference>
<organism evidence="10 11">
    <name type="scientific">Thelonectria olida</name>
    <dbReference type="NCBI Taxonomy" id="1576542"/>
    <lineage>
        <taxon>Eukaryota</taxon>
        <taxon>Fungi</taxon>
        <taxon>Dikarya</taxon>
        <taxon>Ascomycota</taxon>
        <taxon>Pezizomycotina</taxon>
        <taxon>Sordariomycetes</taxon>
        <taxon>Hypocreomycetidae</taxon>
        <taxon>Hypocreales</taxon>
        <taxon>Nectriaceae</taxon>
        <taxon>Thelonectria</taxon>
    </lineage>
</organism>
<feature type="region of interest" description="Disordered" evidence="7">
    <location>
        <begin position="535"/>
        <end position="563"/>
    </location>
</feature>
<keyword evidence="6" id="KW-0325">Glycoprotein</keyword>
<dbReference type="InterPro" id="IPR036259">
    <property type="entry name" value="MFS_trans_sf"/>
</dbReference>
<keyword evidence="11" id="KW-1185">Reference proteome</keyword>
<feature type="domain" description="Major facilitator superfamily (MFS) profile" evidence="9">
    <location>
        <begin position="44"/>
        <end position="534"/>
    </location>
</feature>
<dbReference type="Gene3D" id="1.20.1250.20">
    <property type="entry name" value="MFS general substrate transporter like domains"/>
    <property type="match status" value="1"/>
</dbReference>
<feature type="region of interest" description="Disordered" evidence="7">
    <location>
        <begin position="1"/>
        <end position="27"/>
    </location>
</feature>
<evidence type="ECO:0000259" key="9">
    <source>
        <dbReference type="PROSITE" id="PS50850"/>
    </source>
</evidence>
<dbReference type="FunFam" id="1.20.1250.20:FF:000196">
    <property type="entry name" value="MFS toxin efflux pump (AflT)"/>
    <property type="match status" value="1"/>
</dbReference>
<feature type="transmembrane region" description="Helical" evidence="8">
    <location>
        <begin position="435"/>
        <end position="455"/>
    </location>
</feature>
<sequence length="563" mass="59751">MSKTSAEASREGSAVLRSDDTKPPPVVHAVPTPEYPTGFKFGITLFALFISLFCVALDSTIIATAIPRITDHFHALQDVGWYGSSYLLTKCAFQLPFGKTFRFFSLKWTFLAALFIFEVGSVLCAAATSSAMLIVGRTIAGIGCAGISSGGLIIIANITPMEKRATYQSLYGGIFGIASVVGPLVGGAFTDKATWRWCFWINLPLGAVSAAFIVFSLHLPPKPNPLKEQGVLGLLWNLDPIGFILFVPSIICLLFTLQWGGTTYAWNSGQIIALFVVFGVTLIAFICSQAWLGEGGTVPPRIAKQRTIFASSIFTFCLAGTFFLLSYFIPIYFQAVKGASALKSGIDTIPLILPNVIGILFAGFGTSKIGYYVPFIYLAVLIAPIGAGLLTTLGPGTSTAKWVGYQILFGFGSGCGFQLPQVAAQIVLPPKDIPMGISVSMLFQGLGGAVLISAANNVLNTKLLNYVNDLGIQGVTGMDVINAGATGFRDVVPANHIDDVVDVYNKALRKAFQIALIMACLSALPAALLEWKSVKKGSPGSAQPKPEAQPPSPAESDVEKAST</sequence>
<dbReference type="EMBL" id="JAGPYM010000027">
    <property type="protein sequence ID" value="KAH6880097.1"/>
    <property type="molecule type" value="Genomic_DNA"/>
</dbReference>
<gene>
    <name evidence="10" type="ORF">B0T10DRAFT_609694</name>
</gene>
<dbReference type="FunFam" id="1.20.1720.10:FF:000012">
    <property type="entry name" value="MFS toxin efflux pump (AflT)"/>
    <property type="match status" value="1"/>
</dbReference>
<feature type="transmembrane region" description="Helical" evidence="8">
    <location>
        <begin position="134"/>
        <end position="158"/>
    </location>
</feature>
<dbReference type="GO" id="GO:0005886">
    <property type="term" value="C:plasma membrane"/>
    <property type="evidence" value="ECO:0007669"/>
    <property type="project" value="TreeGrafter"/>
</dbReference>
<name>A0A9P9AL12_9HYPO</name>
<evidence type="ECO:0000313" key="11">
    <source>
        <dbReference type="Proteomes" id="UP000777438"/>
    </source>
</evidence>
<dbReference type="PANTHER" id="PTHR23501:SF198">
    <property type="entry name" value="AZOLE RESISTANCE PROTEIN 1-RELATED"/>
    <property type="match status" value="1"/>
</dbReference>
<comment type="subcellular location">
    <subcellularLocation>
        <location evidence="1">Membrane</location>
        <topology evidence="1">Multi-pass membrane protein</topology>
    </subcellularLocation>
</comment>
<comment type="caution">
    <text evidence="10">The sequence shown here is derived from an EMBL/GenBank/DDBJ whole genome shotgun (WGS) entry which is preliminary data.</text>
</comment>
<keyword evidence="3 8" id="KW-0812">Transmembrane</keyword>
<keyword evidence="2" id="KW-0813">Transport</keyword>
<dbReference type="AlphaFoldDB" id="A0A9P9AL12"/>
<evidence type="ECO:0000256" key="7">
    <source>
        <dbReference type="SAM" id="MobiDB-lite"/>
    </source>
</evidence>
<feature type="transmembrane region" description="Helical" evidence="8">
    <location>
        <begin position="371"/>
        <end position="390"/>
    </location>
</feature>
<evidence type="ECO:0000256" key="1">
    <source>
        <dbReference type="ARBA" id="ARBA00004141"/>
    </source>
</evidence>
<keyword evidence="5 8" id="KW-0472">Membrane</keyword>
<evidence type="ECO:0000256" key="5">
    <source>
        <dbReference type="ARBA" id="ARBA00023136"/>
    </source>
</evidence>
<dbReference type="Proteomes" id="UP000777438">
    <property type="component" value="Unassembled WGS sequence"/>
</dbReference>
<feature type="transmembrane region" description="Helical" evidence="8">
    <location>
        <begin position="231"/>
        <end position="259"/>
    </location>
</feature>
<feature type="transmembrane region" description="Helical" evidence="8">
    <location>
        <begin position="201"/>
        <end position="219"/>
    </location>
</feature>
<feature type="transmembrane region" description="Helical" evidence="8">
    <location>
        <begin position="41"/>
        <end position="66"/>
    </location>
</feature>
<feature type="transmembrane region" description="Helical" evidence="8">
    <location>
        <begin position="108"/>
        <end position="128"/>
    </location>
</feature>
<protein>
    <submittedName>
        <fullName evidence="10">Major facilitator superfamily domain-containing protein</fullName>
    </submittedName>
</protein>
<evidence type="ECO:0000256" key="6">
    <source>
        <dbReference type="ARBA" id="ARBA00023180"/>
    </source>
</evidence>
<dbReference type="PANTHER" id="PTHR23501">
    <property type="entry name" value="MAJOR FACILITATOR SUPERFAMILY"/>
    <property type="match status" value="1"/>
</dbReference>
<feature type="transmembrane region" description="Helical" evidence="8">
    <location>
        <begin position="170"/>
        <end position="189"/>
    </location>
</feature>
<feature type="transmembrane region" description="Helical" evidence="8">
    <location>
        <begin position="511"/>
        <end position="529"/>
    </location>
</feature>